<feature type="transmembrane region" description="Helical" evidence="1">
    <location>
        <begin position="20"/>
        <end position="38"/>
    </location>
</feature>
<feature type="transmembrane region" description="Helical" evidence="1">
    <location>
        <begin position="44"/>
        <end position="68"/>
    </location>
</feature>
<dbReference type="RefSeq" id="WP_012062716.1">
    <property type="nucleotide sequence ID" value="NC_009633.1"/>
</dbReference>
<dbReference type="InterPro" id="IPR056926">
    <property type="entry name" value="FLQE3_permease"/>
</dbReference>
<accession>A6TNB0</accession>
<dbReference type="eggNOG" id="COG1668">
    <property type="taxonomic scope" value="Bacteria"/>
</dbReference>
<feature type="transmembrane region" description="Helical" evidence="1">
    <location>
        <begin position="153"/>
        <end position="170"/>
    </location>
</feature>
<keyword evidence="1" id="KW-0812">Transmembrane</keyword>
<sequence>MRILNALKADMRFQFKQGFYFVYVILTLMYMILISQFPHGFTSYAVPIVIFTDPSFIGFFFIGGIVMLEKVQGILQYLVVTPLRPREYLISKVISLTLLAEVAGFAIAYVTYKAPFNWILLFIGIFLTAAFFTLYGFVVAASCNTINEYFIKMIPYMLGLMIPTLYYFTYPNVWILRLLPSVAGFNLVNGAFNGIRFLEMAAYIGYLVLINIVTLIRVEKYFIKKVLRGE</sequence>
<dbReference type="AlphaFoldDB" id="A6TNB0"/>
<evidence type="ECO:0000256" key="1">
    <source>
        <dbReference type="SAM" id="Phobius"/>
    </source>
</evidence>
<feature type="transmembrane region" description="Helical" evidence="1">
    <location>
        <begin position="89"/>
        <end position="112"/>
    </location>
</feature>
<evidence type="ECO:0000313" key="3">
    <source>
        <dbReference type="Proteomes" id="UP000001572"/>
    </source>
</evidence>
<evidence type="ECO:0000313" key="2">
    <source>
        <dbReference type="EMBL" id="ABR47678.1"/>
    </source>
</evidence>
<dbReference type="KEGG" id="amt:Amet_1482"/>
<dbReference type="Pfam" id="PF24686">
    <property type="entry name" value="FLQE3_permease"/>
    <property type="match status" value="1"/>
</dbReference>
<keyword evidence="1" id="KW-0472">Membrane</keyword>
<dbReference type="HOGENOM" id="CLU_099729_0_0_9"/>
<dbReference type="EMBL" id="CP000724">
    <property type="protein sequence ID" value="ABR47678.1"/>
    <property type="molecule type" value="Genomic_DNA"/>
</dbReference>
<reference evidence="3" key="1">
    <citation type="journal article" date="2016" name="Genome Announc.">
        <title>Complete genome sequence of Alkaliphilus metalliredigens strain QYMF, an alkaliphilic and metal-reducing bacterium isolated from borax-contaminated leachate ponds.</title>
        <authorList>
            <person name="Hwang C."/>
            <person name="Copeland A."/>
            <person name="Lucas S."/>
            <person name="Lapidus A."/>
            <person name="Barry K."/>
            <person name="Detter J.C."/>
            <person name="Glavina Del Rio T."/>
            <person name="Hammon N."/>
            <person name="Israni S."/>
            <person name="Dalin E."/>
            <person name="Tice H."/>
            <person name="Pitluck S."/>
            <person name="Chertkov O."/>
            <person name="Brettin T."/>
            <person name="Bruce D."/>
            <person name="Han C."/>
            <person name="Schmutz J."/>
            <person name="Larimer F."/>
            <person name="Land M.L."/>
            <person name="Hauser L."/>
            <person name="Kyrpides N."/>
            <person name="Mikhailova N."/>
            <person name="Ye Q."/>
            <person name="Zhou J."/>
            <person name="Richardson P."/>
            <person name="Fields M.W."/>
        </authorList>
    </citation>
    <scope>NUCLEOTIDE SEQUENCE [LARGE SCALE GENOMIC DNA]</scope>
    <source>
        <strain evidence="3">QYMF</strain>
    </source>
</reference>
<feature type="transmembrane region" description="Helical" evidence="1">
    <location>
        <begin position="118"/>
        <end position="141"/>
    </location>
</feature>
<dbReference type="Proteomes" id="UP000001572">
    <property type="component" value="Chromosome"/>
</dbReference>
<dbReference type="STRING" id="293826.Amet_1482"/>
<feature type="transmembrane region" description="Helical" evidence="1">
    <location>
        <begin position="200"/>
        <end position="218"/>
    </location>
</feature>
<organism evidence="2 3">
    <name type="scientific">Alkaliphilus metalliredigens (strain QYMF)</name>
    <dbReference type="NCBI Taxonomy" id="293826"/>
    <lineage>
        <taxon>Bacteria</taxon>
        <taxon>Bacillati</taxon>
        <taxon>Bacillota</taxon>
        <taxon>Clostridia</taxon>
        <taxon>Peptostreptococcales</taxon>
        <taxon>Natronincolaceae</taxon>
        <taxon>Alkaliphilus</taxon>
    </lineage>
</organism>
<dbReference type="OrthoDB" id="8480522at2"/>
<keyword evidence="1" id="KW-1133">Transmembrane helix</keyword>
<protein>
    <submittedName>
        <fullName evidence="2">ABC-2 type transporter</fullName>
    </submittedName>
</protein>
<gene>
    <name evidence="2" type="ordered locus">Amet_1482</name>
</gene>
<name>A6TNB0_ALKMQ</name>
<keyword evidence="3" id="KW-1185">Reference proteome</keyword>
<proteinExistence type="predicted"/>